<dbReference type="RefSeq" id="WP_134505271.1">
    <property type="nucleotide sequence ID" value="NZ_FNIB01000009.1"/>
</dbReference>
<reference evidence="1 3" key="1">
    <citation type="submission" date="2016-10" db="EMBL/GenBank/DDBJ databases">
        <authorList>
            <person name="Varghese N."/>
            <person name="Submissions S."/>
        </authorList>
    </citation>
    <scope>NUCLEOTIDE SEQUENCE [LARGE SCALE GENOMIC DNA]</scope>
    <source>
        <strain evidence="1 3">CGMCC 1.11215</strain>
    </source>
</reference>
<organism evidence="1 3">
    <name type="scientific">Cryobacterium flavum</name>
    <dbReference type="NCBI Taxonomy" id="1424659"/>
    <lineage>
        <taxon>Bacteria</taxon>
        <taxon>Bacillati</taxon>
        <taxon>Actinomycetota</taxon>
        <taxon>Actinomycetes</taxon>
        <taxon>Micrococcales</taxon>
        <taxon>Microbacteriaceae</taxon>
        <taxon>Cryobacterium</taxon>
    </lineage>
</organism>
<evidence type="ECO:0000313" key="4">
    <source>
        <dbReference type="Proteomes" id="UP000298252"/>
    </source>
</evidence>
<name>A0A4R8V2A5_9MICO</name>
<dbReference type="Proteomes" id="UP000298252">
    <property type="component" value="Unassembled WGS sequence"/>
</dbReference>
<evidence type="ECO:0000313" key="3">
    <source>
        <dbReference type="Proteomes" id="UP000199639"/>
    </source>
</evidence>
<evidence type="ECO:0000313" key="2">
    <source>
        <dbReference type="EMBL" id="TFB76082.1"/>
    </source>
</evidence>
<protein>
    <submittedName>
        <fullName evidence="1">Uncharacterized protein</fullName>
    </submittedName>
</protein>
<keyword evidence="4" id="KW-1185">Reference proteome</keyword>
<dbReference type="EMBL" id="FNIB01000009">
    <property type="protein sequence ID" value="SDO01114.1"/>
    <property type="molecule type" value="Genomic_DNA"/>
</dbReference>
<gene>
    <name evidence="2" type="ORF">E3O21_11550</name>
    <name evidence="1" type="ORF">SAMN05216368_10939</name>
</gene>
<evidence type="ECO:0000313" key="1">
    <source>
        <dbReference type="EMBL" id="SDO01114.1"/>
    </source>
</evidence>
<proteinExistence type="predicted"/>
<reference evidence="2 4" key="2">
    <citation type="submission" date="2019-03" db="EMBL/GenBank/DDBJ databases">
        <title>Genomics of glacier-inhabiting Cryobacterium strains.</title>
        <authorList>
            <person name="Liu Q."/>
            <person name="Xin Y.-H."/>
        </authorList>
    </citation>
    <scope>NUCLEOTIDE SEQUENCE [LARGE SCALE GENOMIC DNA]</scope>
    <source>
        <strain evidence="2 4">Hh8</strain>
    </source>
</reference>
<dbReference type="AlphaFoldDB" id="A0A4R8V2A5"/>
<dbReference type="Proteomes" id="UP000199639">
    <property type="component" value="Unassembled WGS sequence"/>
</dbReference>
<sequence>MTTTADPLTLLNFAFDPELGALLDVMPDERSWWWTAAHTPIEHTAWSAVFLHDLVSVVNARTGLPWAVCGDTGSGRWFQVYGEPDACTVELSIPGDTNAMAVLGIPGGRSEMVAVFGGEHTVVVERRQVLTLAAAHAALDSWVLGLGRVPEGFDVRRVHY</sequence>
<dbReference type="EMBL" id="SOFD01000028">
    <property type="protein sequence ID" value="TFB76082.1"/>
    <property type="molecule type" value="Genomic_DNA"/>
</dbReference>
<accession>A0A4R8V2A5</accession>